<dbReference type="Gene3D" id="1.50.40.10">
    <property type="entry name" value="Mitochondrial carrier domain"/>
    <property type="match status" value="2"/>
</dbReference>
<keyword evidence="5 8" id="KW-0802">TPR repeat</keyword>
<keyword evidence="11" id="KW-0969">Cilium</keyword>
<sequence>MSESRVQVISPVKSFLAGGFGGACCIAIGHPFDTIKVRLQTMPHVTSGTAPMYYGTFDCVKKTVAADGIFGLYKGMGAPIAGVAPVFAICFFGYNLGKQLFAKDPMDLRYIRFFTLLHYCRKHEILFAGMFSGIFSTAILAPGERIKCLLQVQSNAIGPLKYSGPVDVLRQLYREGGIRSIFKGTAATLLRDVPASGVYFLSYELMKDALRNPHSKNNELSVGKTLFAGGMAGIFNWLVAIPPDVLKSRLQSASEGVYPNGIRSVFSELIAKEGFLGLYRGMTPVMLRAFPANAPTVDILVSVDQPLLNDEVYEQLNIIYVNIESIQNVPETFHTKDHYNFVAALPFITSSENIENAIISNKGYLKSPSDAEYISTSFRWPAPGSARSFADIMQTSFPKITLALNKKEDGDFPMGQYSTLRNSANSVKNKVVWNQQHRRLLNTPSQLKLKERISAYKFLPVEVFCMQGSSSGRKKKDDEPTYTHHGVAYVNLTPLLYPGVDYVRGAYKIYPFNQKEYEEKTKRQNSLLRDVLNKVSVQSTPNVQTDKKKTQLNVPKHERKTSVTGAKTTGRSASALEAETGERSEIERQKSNLTLNTINEQPTDQVQNTEAQQYLDAQSFIMLEFRLEKPLVKKRTLEEIDQNVSTYITEKQPVVKRHTTAEKAVKEYHKQIAEVANYLLMEFKVMFSNLIQTDQLPVDHECAEQMKHELYYSLNTSGKYFAFKERLKFAVIKIVREKFFRTKPFTDQEQLQLFLRDLFVYLVDEMHIGLKKVFCTRDFTKIPELNFFDPETLLRYAREAEQNQMYDWAVKYYRERIARNPSSSAYWLDFGVYYLGRNDLEQAATCFHRSLIIDPKQSTGLVLFGLVSAMQNFNEEATDFLEAAVSHDPKNPVLWIILGLFYETISNDIGVDMALNEARRLDEGDEQEIVSSPKSESNDNLLINQRQSSNILSDGSQNDERINKLSKESTNDEILEESVDNFKITLSELDKESNRSIIIGDAIKDDVDIINEVKTRKSRYSKAPKSGTKISTDIQCESTLIPSTVCEKPSRMSLFIRTAEFLLDKNMYSFASMALAHELIAQKKELEYQTITYEPQTIISNSVPNLQLQTDTHTPIQTQSSSDNQNPTNFSTAGLSTITNRISSTNILFHRVSEYHLLCARLSMNSSKQDLSEAEFNASLIIEADPEAVEAWACLGHLRYIAGDLNAARSCYERCLCLITWPPKDQHILLLRLGSIYLQQLKYKEAKDIYLRACKSSPTCATWLGVGKACYRLEELENAEEALTEANYINNRNPEVWAYLSMICLKTNRCTEAEQSFKYCIKMKLNDTELLNEIHTLQMEVGWGNPLAYWVTSYSQ</sequence>
<dbReference type="CTD" id="24596104"/>
<comment type="similarity">
    <text evidence="2">Belongs to the mitochondrial carrier (TC 2.A.29) family.</text>
</comment>
<dbReference type="EMBL" id="AMPZ03000004">
    <property type="protein sequence ID" value="KAH9584974.1"/>
    <property type="molecule type" value="Genomic_DNA"/>
</dbReference>
<feature type="compositionally biased region" description="Polar residues" evidence="9">
    <location>
        <begin position="562"/>
        <end position="572"/>
    </location>
</feature>
<dbReference type="Gene3D" id="1.25.40.10">
    <property type="entry name" value="Tetratricopeptide repeat domain"/>
    <property type="match status" value="2"/>
</dbReference>
<dbReference type="GeneID" id="24596104"/>
<feature type="transmembrane region" description="Helical" evidence="10">
    <location>
        <begin position="76"/>
        <end position="96"/>
    </location>
</feature>
<evidence type="ECO:0000256" key="1">
    <source>
        <dbReference type="ARBA" id="ARBA00004141"/>
    </source>
</evidence>
<evidence type="ECO:0000256" key="3">
    <source>
        <dbReference type="ARBA" id="ARBA00022692"/>
    </source>
</evidence>
<feature type="compositionally biased region" description="Polar residues" evidence="9">
    <location>
        <begin position="929"/>
        <end position="956"/>
    </location>
</feature>
<dbReference type="GO" id="GO:0016020">
    <property type="term" value="C:membrane"/>
    <property type="evidence" value="ECO:0007669"/>
    <property type="project" value="UniProtKB-SubCell"/>
</dbReference>
<dbReference type="SUPFAM" id="SSF103506">
    <property type="entry name" value="Mitochondrial carrier"/>
    <property type="match status" value="1"/>
</dbReference>
<dbReference type="PROSITE" id="PS50920">
    <property type="entry name" value="SOLCAR"/>
    <property type="match status" value="3"/>
</dbReference>
<gene>
    <name evidence="11" type="primary">TTC18</name>
    <name evidence="11" type="ORF">MS3_00010777</name>
</gene>
<evidence type="ECO:0000313" key="12">
    <source>
        <dbReference type="Proteomes" id="UP000471633"/>
    </source>
</evidence>
<dbReference type="KEGG" id="shx:MS3_00010777"/>
<dbReference type="GO" id="GO:0031514">
    <property type="term" value="C:motile cilium"/>
    <property type="evidence" value="ECO:0007669"/>
    <property type="project" value="TreeGrafter"/>
</dbReference>
<comment type="subcellular location">
    <subcellularLocation>
        <location evidence="1">Membrane</location>
        <topology evidence="1">Multi-pass membrane protein</topology>
    </subcellularLocation>
</comment>
<dbReference type="RefSeq" id="XP_035588200.2">
    <property type="nucleotide sequence ID" value="XM_035732281.2"/>
</dbReference>
<evidence type="ECO:0000256" key="10">
    <source>
        <dbReference type="SAM" id="Phobius"/>
    </source>
</evidence>
<keyword evidence="3 7" id="KW-0812">Transmembrane</keyword>
<keyword evidence="12" id="KW-1185">Reference proteome</keyword>
<dbReference type="PANTHER" id="PTHR44314">
    <property type="entry name" value="CILIA- AND FLAGELLA-ASSOCIATED PROTEIN 70"/>
    <property type="match status" value="1"/>
</dbReference>
<proteinExistence type="inferred from homology"/>
<dbReference type="InterPro" id="IPR019734">
    <property type="entry name" value="TPR_rpt"/>
</dbReference>
<dbReference type="Proteomes" id="UP000471633">
    <property type="component" value="Unassembled WGS sequence"/>
</dbReference>
<evidence type="ECO:0000256" key="7">
    <source>
        <dbReference type="PROSITE-ProRule" id="PRU00282"/>
    </source>
</evidence>
<dbReference type="PROSITE" id="PS51257">
    <property type="entry name" value="PROKAR_LIPOPROTEIN"/>
    <property type="match status" value="1"/>
</dbReference>
<dbReference type="PANTHER" id="PTHR44314:SF1">
    <property type="entry name" value="CILIA- AND FLAGELLA-ASSOCIATED PROTEIN 70"/>
    <property type="match status" value="1"/>
</dbReference>
<feature type="compositionally biased region" description="Basic and acidic residues" evidence="9">
    <location>
        <begin position="580"/>
        <end position="589"/>
    </location>
</feature>
<reference evidence="11" key="1">
    <citation type="journal article" date="2012" name="Nat. Genet.">
        <title>Whole-genome sequence of Schistosoma haematobium.</title>
        <authorList>
            <person name="Young N.D."/>
            <person name="Jex A.R."/>
            <person name="Li B."/>
            <person name="Liu S."/>
            <person name="Yang L."/>
            <person name="Xiong Z."/>
            <person name="Li Y."/>
            <person name="Cantacessi C."/>
            <person name="Hall R.S."/>
            <person name="Xu X."/>
            <person name="Chen F."/>
            <person name="Wu X."/>
            <person name="Zerlotini A."/>
            <person name="Oliveira G."/>
            <person name="Hofmann A."/>
            <person name="Zhang G."/>
            <person name="Fang X."/>
            <person name="Kang Y."/>
            <person name="Campbell B.E."/>
            <person name="Loukas A."/>
            <person name="Ranganathan S."/>
            <person name="Rollinson D."/>
            <person name="Rinaldi G."/>
            <person name="Brindley P.J."/>
            <person name="Yang H."/>
            <person name="Wang J."/>
            <person name="Wang J."/>
            <person name="Gasser R.B."/>
        </authorList>
    </citation>
    <scope>NUCLEOTIDE SEQUENCE</scope>
</reference>
<dbReference type="Pfam" id="PF00153">
    <property type="entry name" value="Mito_carr"/>
    <property type="match status" value="3"/>
</dbReference>
<organism evidence="11 12">
    <name type="scientific">Schistosoma haematobium</name>
    <name type="common">Blood fluke</name>
    <dbReference type="NCBI Taxonomy" id="6185"/>
    <lineage>
        <taxon>Eukaryota</taxon>
        <taxon>Metazoa</taxon>
        <taxon>Spiralia</taxon>
        <taxon>Lophotrochozoa</taxon>
        <taxon>Platyhelminthes</taxon>
        <taxon>Trematoda</taxon>
        <taxon>Digenea</taxon>
        <taxon>Strigeidida</taxon>
        <taxon>Schistosomatoidea</taxon>
        <taxon>Schistosomatidae</taxon>
        <taxon>Schistosoma</taxon>
    </lineage>
</organism>
<feature type="region of interest" description="Disordered" evidence="9">
    <location>
        <begin position="538"/>
        <end position="589"/>
    </location>
</feature>
<feature type="transmembrane region" description="Helical" evidence="10">
    <location>
        <begin position="125"/>
        <end position="143"/>
    </location>
</feature>
<dbReference type="InterPro" id="IPR018108">
    <property type="entry name" value="MCP_transmembrane"/>
</dbReference>
<feature type="repeat" description="Solcar" evidence="7">
    <location>
        <begin position="120"/>
        <end position="209"/>
    </location>
</feature>
<evidence type="ECO:0000256" key="6">
    <source>
        <dbReference type="ARBA" id="ARBA00023136"/>
    </source>
</evidence>
<keyword evidence="11" id="KW-0966">Cell projection</keyword>
<evidence type="ECO:0000313" key="11">
    <source>
        <dbReference type="EMBL" id="KAH9584974.1"/>
    </source>
</evidence>
<feature type="region of interest" description="Disordered" evidence="9">
    <location>
        <begin position="923"/>
        <end position="959"/>
    </location>
</feature>
<dbReference type="SUPFAM" id="SSF48452">
    <property type="entry name" value="TPR-like"/>
    <property type="match status" value="2"/>
</dbReference>
<dbReference type="GO" id="GO:0003341">
    <property type="term" value="P:cilium movement"/>
    <property type="evidence" value="ECO:0007669"/>
    <property type="project" value="TreeGrafter"/>
</dbReference>
<reference evidence="11" key="4">
    <citation type="journal article" date="2022" name="PLoS Pathog.">
        <title>Chromosome-level genome of Schistosoma haematobium underpins genome-wide explorations of molecular variation.</title>
        <authorList>
            <person name="Stroehlein A.J."/>
            <person name="Korhonen P.K."/>
            <person name="Lee V.V."/>
            <person name="Ralph S.A."/>
            <person name="Mentink-Kane M."/>
            <person name="You H."/>
            <person name="McManus D.P."/>
            <person name="Tchuente L.T."/>
            <person name="Stothard J.R."/>
            <person name="Kaur P."/>
            <person name="Dudchenko O."/>
            <person name="Aiden E.L."/>
            <person name="Yang B."/>
            <person name="Yang H."/>
            <person name="Emery A.M."/>
            <person name="Webster B.L."/>
            <person name="Brindley P.J."/>
            <person name="Rollinson D."/>
            <person name="Chang B.C.H."/>
            <person name="Gasser R.B."/>
            <person name="Young N.D."/>
        </authorList>
    </citation>
    <scope>NUCLEOTIDE SEQUENCE</scope>
</reference>
<dbReference type="GO" id="GO:0060271">
    <property type="term" value="P:cilium assembly"/>
    <property type="evidence" value="ECO:0007669"/>
    <property type="project" value="TreeGrafter"/>
</dbReference>
<feature type="repeat" description="TPR" evidence="8">
    <location>
        <begin position="824"/>
        <end position="857"/>
    </location>
</feature>
<accession>A0A922LHK3</accession>
<dbReference type="InterPro" id="IPR023395">
    <property type="entry name" value="MCP_dom_sf"/>
</dbReference>
<evidence type="ECO:0000256" key="2">
    <source>
        <dbReference type="ARBA" id="ARBA00006375"/>
    </source>
</evidence>
<dbReference type="InterPro" id="IPR011990">
    <property type="entry name" value="TPR-like_helical_dom_sf"/>
</dbReference>
<keyword evidence="4" id="KW-0677">Repeat</keyword>
<dbReference type="Pfam" id="PF13181">
    <property type="entry name" value="TPR_8"/>
    <property type="match status" value="1"/>
</dbReference>
<keyword evidence="10" id="KW-1133">Transmembrane helix</keyword>
<feature type="transmembrane region" description="Helical" evidence="10">
    <location>
        <begin position="12"/>
        <end position="32"/>
    </location>
</feature>
<keyword evidence="11" id="KW-0282">Flagellum</keyword>
<evidence type="ECO:0000256" key="4">
    <source>
        <dbReference type="ARBA" id="ARBA00022737"/>
    </source>
</evidence>
<evidence type="ECO:0000256" key="9">
    <source>
        <dbReference type="SAM" id="MobiDB-lite"/>
    </source>
</evidence>
<protein>
    <submittedName>
        <fullName evidence="11">Cilia- and flagella-associated protein 70</fullName>
    </submittedName>
</protein>
<evidence type="ECO:0000256" key="5">
    <source>
        <dbReference type="ARBA" id="ARBA00022803"/>
    </source>
</evidence>
<name>A0A922LHK3_SCHHA</name>
<reference evidence="11" key="3">
    <citation type="submission" date="2021-06" db="EMBL/GenBank/DDBJ databases">
        <title>Chromosome-level genome assembly for S. haematobium.</title>
        <authorList>
            <person name="Stroehlein A.J."/>
        </authorList>
    </citation>
    <scope>NUCLEOTIDE SEQUENCE</scope>
</reference>
<dbReference type="SMART" id="SM00028">
    <property type="entry name" value="TPR"/>
    <property type="match status" value="7"/>
</dbReference>
<feature type="repeat" description="Solcar" evidence="7">
    <location>
        <begin position="9"/>
        <end position="100"/>
    </location>
</feature>
<dbReference type="GO" id="GO:0070062">
    <property type="term" value="C:extracellular exosome"/>
    <property type="evidence" value="ECO:0007669"/>
    <property type="project" value="TreeGrafter"/>
</dbReference>
<dbReference type="InterPro" id="IPR052628">
    <property type="entry name" value="CFAP70"/>
</dbReference>
<reference evidence="11" key="2">
    <citation type="journal article" date="2019" name="Gigascience">
        <title>High-quality Schistosoma haematobium genome achieved by single-molecule and long-range sequencing.</title>
        <authorList>
            <person name="Stroehlein A.J."/>
            <person name="Korhonen P.K."/>
            <person name="Chong T.M."/>
            <person name="Lim Y.L."/>
            <person name="Chan K.G."/>
            <person name="Webster B."/>
            <person name="Rollinson D."/>
            <person name="Brindley P.J."/>
            <person name="Gasser R.B."/>
            <person name="Young N.D."/>
        </authorList>
    </citation>
    <scope>NUCLEOTIDE SEQUENCE</scope>
</reference>
<comment type="caution">
    <text evidence="11">The sequence shown here is derived from an EMBL/GenBank/DDBJ whole genome shotgun (WGS) entry which is preliminary data.</text>
</comment>
<feature type="repeat" description="Solcar" evidence="7">
    <location>
        <begin position="220"/>
        <end position="306"/>
    </location>
</feature>
<keyword evidence="6 7" id="KW-0472">Membrane</keyword>
<evidence type="ECO:0000256" key="8">
    <source>
        <dbReference type="PROSITE-ProRule" id="PRU00339"/>
    </source>
</evidence>
<dbReference type="PROSITE" id="PS50005">
    <property type="entry name" value="TPR"/>
    <property type="match status" value="1"/>
</dbReference>